<evidence type="ECO:0000256" key="1">
    <source>
        <dbReference type="SAM" id="Phobius"/>
    </source>
</evidence>
<dbReference type="EMBL" id="BANX01000006">
    <property type="protein sequence ID" value="GAC67245.1"/>
    <property type="molecule type" value="Genomic_DNA"/>
</dbReference>
<feature type="transmembrane region" description="Helical" evidence="1">
    <location>
        <begin position="6"/>
        <end position="23"/>
    </location>
</feature>
<organism evidence="2 3">
    <name type="scientific">Gordonia soli NBRC 108243</name>
    <dbReference type="NCBI Taxonomy" id="1223545"/>
    <lineage>
        <taxon>Bacteria</taxon>
        <taxon>Bacillati</taxon>
        <taxon>Actinomycetota</taxon>
        <taxon>Actinomycetes</taxon>
        <taxon>Mycobacteriales</taxon>
        <taxon>Gordoniaceae</taxon>
        <taxon>Gordonia</taxon>
    </lineage>
</organism>
<feature type="transmembrane region" description="Helical" evidence="1">
    <location>
        <begin position="51"/>
        <end position="69"/>
    </location>
</feature>
<comment type="caution">
    <text evidence="2">The sequence shown here is derived from an EMBL/GenBank/DDBJ whole genome shotgun (WGS) entry which is preliminary data.</text>
</comment>
<gene>
    <name evidence="2" type="ORF">GS4_06_00910</name>
</gene>
<keyword evidence="1" id="KW-0472">Membrane</keyword>
<feature type="transmembrane region" description="Helical" evidence="1">
    <location>
        <begin position="75"/>
        <end position="98"/>
    </location>
</feature>
<dbReference type="AlphaFoldDB" id="M0QF63"/>
<reference evidence="2 3" key="1">
    <citation type="submission" date="2013-01" db="EMBL/GenBank/DDBJ databases">
        <title>Whole genome shotgun sequence of Gordonia soli NBRC 108243.</title>
        <authorList>
            <person name="Isaki-Nakamura S."/>
            <person name="Hosoyama A."/>
            <person name="Tsuchikane K."/>
            <person name="Ando Y."/>
            <person name="Baba S."/>
            <person name="Ohji S."/>
            <person name="Hamada M."/>
            <person name="Tamura T."/>
            <person name="Yamazoe A."/>
            <person name="Yamazaki S."/>
            <person name="Fujita N."/>
        </authorList>
    </citation>
    <scope>NUCLEOTIDE SEQUENCE [LARGE SCALE GENOMIC DNA]</scope>
    <source>
        <strain evidence="2 3">NBRC 108243</strain>
    </source>
</reference>
<keyword evidence="1" id="KW-0812">Transmembrane</keyword>
<keyword evidence="1" id="KW-1133">Transmembrane helix</keyword>
<dbReference type="Proteomes" id="UP000011666">
    <property type="component" value="Unassembled WGS sequence"/>
</dbReference>
<protein>
    <recommendedName>
        <fullName evidence="4">SdpI family protein</fullName>
    </recommendedName>
</protein>
<accession>M0QF63</accession>
<dbReference type="STRING" id="1223545.GS4_06_00910"/>
<keyword evidence="3" id="KW-1185">Reference proteome</keyword>
<evidence type="ECO:0000313" key="2">
    <source>
        <dbReference type="EMBL" id="GAC67245.1"/>
    </source>
</evidence>
<evidence type="ECO:0000313" key="3">
    <source>
        <dbReference type="Proteomes" id="UP000011666"/>
    </source>
</evidence>
<proteinExistence type="predicted"/>
<sequence length="107" mass="11444">MWVGMTATILSVLLHTWGAIVAARQNFGYRLPAISGGYPVRPAQRVKRAQTAGWLLSIVGVLGIGGAVWDTAPWWGLATAAVLFLLVNVVPSLAVTALHNRRELARG</sequence>
<name>M0QF63_9ACTN</name>
<evidence type="ECO:0008006" key="4">
    <source>
        <dbReference type="Google" id="ProtNLM"/>
    </source>
</evidence>